<comment type="similarity">
    <text evidence="6">Belongs to the methyltransferase superfamily. RlmI family.</text>
</comment>
<dbReference type="SUPFAM" id="SSF53335">
    <property type="entry name" value="S-adenosyl-L-methionine-dependent methyltransferases"/>
    <property type="match status" value="1"/>
</dbReference>
<dbReference type="AlphaFoldDB" id="A0A640VNM9"/>
<dbReference type="InterPro" id="IPR015947">
    <property type="entry name" value="PUA-like_sf"/>
</dbReference>
<dbReference type="InterPro" id="IPR019614">
    <property type="entry name" value="SAM-dep_methyl-trfase"/>
</dbReference>
<reference evidence="9 10" key="1">
    <citation type="submission" date="2019-12" db="EMBL/GenBank/DDBJ databases">
        <title>Roseobacter cerasinus sp. nov., isolated from seawater around aquaculture.</title>
        <authorList>
            <person name="Muramatsu S."/>
            <person name="Takabe Y."/>
            <person name="Mori K."/>
            <person name="Takaichi S."/>
            <person name="Hanada S."/>
        </authorList>
    </citation>
    <scope>NUCLEOTIDE SEQUENCE [LARGE SCALE GENOMIC DNA]</scope>
    <source>
        <strain evidence="9 10">AI77</strain>
    </source>
</reference>
<dbReference type="InterPro" id="IPR029063">
    <property type="entry name" value="SAM-dependent_MTases_sf"/>
</dbReference>
<dbReference type="GO" id="GO:0032259">
    <property type="term" value="P:methylation"/>
    <property type="evidence" value="ECO:0007669"/>
    <property type="project" value="UniProtKB-KW"/>
</dbReference>
<dbReference type="Pfam" id="PF10672">
    <property type="entry name" value="Methyltrans_SAM"/>
    <property type="match status" value="1"/>
</dbReference>
<gene>
    <name evidence="9" type="ORF">So717_18210</name>
</gene>
<evidence type="ECO:0000256" key="5">
    <source>
        <dbReference type="ARBA" id="ARBA00022691"/>
    </source>
</evidence>
<keyword evidence="3 9" id="KW-0489">Methyltransferase</keyword>
<evidence type="ECO:0000313" key="9">
    <source>
        <dbReference type="EMBL" id="GFE50068.1"/>
    </source>
</evidence>
<comment type="subcellular location">
    <subcellularLocation>
        <location evidence="1">Cytoplasm</location>
    </subcellularLocation>
</comment>
<feature type="domain" description="S-adenosylmethionine-dependent methyltransferase" evidence="7">
    <location>
        <begin position="196"/>
        <end position="353"/>
    </location>
</feature>
<evidence type="ECO:0000256" key="3">
    <source>
        <dbReference type="ARBA" id="ARBA00022603"/>
    </source>
</evidence>
<evidence type="ECO:0000259" key="8">
    <source>
        <dbReference type="Pfam" id="PF17785"/>
    </source>
</evidence>
<dbReference type="InterPro" id="IPR041532">
    <property type="entry name" value="RlmI-like_PUA"/>
</dbReference>
<dbReference type="EMBL" id="BLIV01000003">
    <property type="protein sequence ID" value="GFE50068.1"/>
    <property type="molecule type" value="Genomic_DNA"/>
</dbReference>
<dbReference type="OrthoDB" id="9805492at2"/>
<organism evidence="9 10">
    <name type="scientific">Roseobacter cerasinus</name>
    <dbReference type="NCBI Taxonomy" id="2602289"/>
    <lineage>
        <taxon>Bacteria</taxon>
        <taxon>Pseudomonadati</taxon>
        <taxon>Pseudomonadota</taxon>
        <taxon>Alphaproteobacteria</taxon>
        <taxon>Rhodobacterales</taxon>
        <taxon>Roseobacteraceae</taxon>
        <taxon>Roseobacter</taxon>
    </lineage>
</organism>
<dbReference type="PANTHER" id="PTHR42873">
    <property type="entry name" value="RIBOSOMAL RNA LARGE SUBUNIT METHYLTRANSFERASE"/>
    <property type="match status" value="1"/>
</dbReference>
<dbReference type="GO" id="GO:0003723">
    <property type="term" value="F:RNA binding"/>
    <property type="evidence" value="ECO:0007669"/>
    <property type="project" value="InterPro"/>
</dbReference>
<evidence type="ECO:0000256" key="6">
    <source>
        <dbReference type="ARBA" id="ARBA00038091"/>
    </source>
</evidence>
<dbReference type="CDD" id="cd11572">
    <property type="entry name" value="RlmI_M_like"/>
    <property type="match status" value="1"/>
</dbReference>
<evidence type="ECO:0000259" key="7">
    <source>
        <dbReference type="Pfam" id="PF10672"/>
    </source>
</evidence>
<accession>A0A640VNM9</accession>
<evidence type="ECO:0000313" key="10">
    <source>
        <dbReference type="Proteomes" id="UP000436522"/>
    </source>
</evidence>
<keyword evidence="4 9" id="KW-0808">Transferase</keyword>
<dbReference type="InterPro" id="IPR036974">
    <property type="entry name" value="PUA_sf"/>
</dbReference>
<dbReference type="NCBIfam" id="NF046099">
    <property type="entry name" value="RSP_2647_MTase"/>
    <property type="match status" value="1"/>
</dbReference>
<dbReference type="Gene3D" id="2.30.130.10">
    <property type="entry name" value="PUA domain"/>
    <property type="match status" value="1"/>
</dbReference>
<dbReference type="SUPFAM" id="SSF88697">
    <property type="entry name" value="PUA domain-like"/>
    <property type="match status" value="1"/>
</dbReference>
<dbReference type="RefSeq" id="WP_159976383.1">
    <property type="nucleotide sequence ID" value="NZ_BLIV01000003.1"/>
</dbReference>
<dbReference type="CDD" id="cd02440">
    <property type="entry name" value="AdoMet_MTases"/>
    <property type="match status" value="1"/>
</dbReference>
<dbReference type="GO" id="GO:0005737">
    <property type="term" value="C:cytoplasm"/>
    <property type="evidence" value="ECO:0007669"/>
    <property type="project" value="UniProtKB-SubCell"/>
</dbReference>
<dbReference type="GO" id="GO:0008168">
    <property type="term" value="F:methyltransferase activity"/>
    <property type="evidence" value="ECO:0007669"/>
    <property type="project" value="UniProtKB-KW"/>
</dbReference>
<comment type="caution">
    <text evidence="9">The sequence shown here is derived from an EMBL/GenBank/DDBJ whole genome shotgun (WGS) entry which is preliminary data.</text>
</comment>
<dbReference type="Gene3D" id="3.40.50.150">
    <property type="entry name" value="Vaccinia Virus protein VP39"/>
    <property type="match status" value="1"/>
</dbReference>
<evidence type="ECO:0000256" key="1">
    <source>
        <dbReference type="ARBA" id="ARBA00004496"/>
    </source>
</evidence>
<keyword evidence="5" id="KW-0949">S-adenosyl-L-methionine</keyword>
<keyword evidence="2" id="KW-0963">Cytoplasm</keyword>
<feature type="domain" description="RlmI-like PUA" evidence="8">
    <location>
        <begin position="16"/>
        <end position="81"/>
    </location>
</feature>
<dbReference type="Proteomes" id="UP000436522">
    <property type="component" value="Unassembled WGS sequence"/>
</dbReference>
<evidence type="ECO:0000256" key="4">
    <source>
        <dbReference type="ARBA" id="ARBA00022679"/>
    </source>
</evidence>
<dbReference type="Gene3D" id="3.30.750.80">
    <property type="entry name" value="RNA methyltransferase domain (HRMD) like"/>
    <property type="match status" value="1"/>
</dbReference>
<proteinExistence type="inferred from homology"/>
<dbReference type="Pfam" id="PF17785">
    <property type="entry name" value="PUA_3"/>
    <property type="match status" value="1"/>
</dbReference>
<evidence type="ECO:0000256" key="2">
    <source>
        <dbReference type="ARBA" id="ARBA00022490"/>
    </source>
</evidence>
<dbReference type="PANTHER" id="PTHR42873:SF1">
    <property type="entry name" value="S-ADENOSYLMETHIONINE-DEPENDENT METHYLTRANSFERASE DOMAIN-CONTAINING PROTEIN"/>
    <property type="match status" value="1"/>
</dbReference>
<name>A0A640VNM9_9RHOB</name>
<protein>
    <submittedName>
        <fullName evidence="9">SAM-dependent methyltransferase</fullName>
    </submittedName>
</protein>
<keyword evidence="10" id="KW-1185">Reference proteome</keyword>
<sequence>MTVVCSSSAAEALPIVRLKPKANARALRRGFPWVYANELVTDRRTKALAPGTPAVLQDDARRPLGLVGVNPRSKIIARMLDTRPTAVLDQIWFEVRLARALALRAQLFDKPYYRLVHAEADGLPGVIIDRFGDLCVIQPNAAWAERLLDPLTAALQSVTGVQTVLKNASGRTRGLEGLDDQSGGLAGEMPDGPLPVPMNGATYMADVTGGQKTGLFFDQRPNHAFAGGLARGARVLDVFSHVGGFSLAALAAGAERALAVDASQTALDLAQAGAAAMQAEGRFATRQGDAFDVLTALGAEGAQFDLVICDPPAFAPSRPALDAGLRAYERIARLAAPLVAENGILGLCSCSHAADLTAFRGACVRGIGRVGRRATLIHTGFAGPDHPQLPQLAESGYLKSLFFRV</sequence>